<feature type="domain" description="PHD-type" evidence="6">
    <location>
        <begin position="943"/>
        <end position="1065"/>
    </location>
</feature>
<feature type="compositionally biased region" description="Polar residues" evidence="5">
    <location>
        <begin position="606"/>
        <end position="618"/>
    </location>
</feature>
<feature type="region of interest" description="Disordered" evidence="5">
    <location>
        <begin position="670"/>
        <end position="707"/>
    </location>
</feature>
<feature type="compositionally biased region" description="Polar residues" evidence="5">
    <location>
        <begin position="928"/>
        <end position="939"/>
    </location>
</feature>
<feature type="compositionally biased region" description="Polar residues" evidence="5">
    <location>
        <begin position="171"/>
        <end position="184"/>
    </location>
</feature>
<feature type="compositionally biased region" description="Low complexity" evidence="5">
    <location>
        <begin position="159"/>
        <end position="170"/>
    </location>
</feature>
<dbReference type="PROSITE" id="PS51805">
    <property type="entry name" value="EPHD"/>
    <property type="match status" value="1"/>
</dbReference>
<feature type="region of interest" description="Disordered" evidence="5">
    <location>
        <begin position="575"/>
        <end position="637"/>
    </location>
</feature>
<proteinExistence type="predicted"/>
<feature type="compositionally biased region" description="Polar residues" evidence="5">
    <location>
        <begin position="193"/>
        <end position="209"/>
    </location>
</feature>
<feature type="compositionally biased region" description="Polar residues" evidence="5">
    <location>
        <begin position="384"/>
        <end position="409"/>
    </location>
</feature>
<sequence length="1073" mass="117697">MQNTSQTFRGPGAPGVNFAEHSYDNHIGAAQCQPTGYQSYSNPPYHPVPSPRPHHYANHQMQQPQNMPYRHHGGAYAPNQYGQQQNMSQDMYRNHHSGYGPPNPPRTGNMPSKPWSENASQDMMYGHPQMMNNSPQMSPVNTMRSPPHATSNMNPTPPQGQQHYRQGQMQSPAHSPHSWSQAQIPSPGVVHRTTPSPLQSHARSPGHSQQPFSPPQDMCPPPSPAMNMPLPPENGQPPPPPIMNSAENHNPLHSLQKMVMLEQDPSKVMGLPMLGEEQQFAPANQFVPPDESASNESKDSAYSTYYNMDENRFESKPNIASDAYSTVQQVSNCNFPLPQHSMNSEESREKNCVQNLENVPCANSGNSTNMHEALHADPPIAPISNASSVVPTPTAQCQPAATQDAQSLSECPPHAESAPAFTDQTEAAVATNSEQALVTTPDSSVKMTDNSKPPTTNIPDSQIAGVPCTSSLDSVATFDSAKLPDVSQAVQIKTENMECKDKPNSDCQLLNEGNDCLAGTSNCVVEESSMKNDGSCTSKSDVQCKKEVSEETQEKILNSETIKLIAEVHKADIDSDDDEMLTNFKEEDSIEDIKKPNFPVHKIESNFENSDSKVTSSSMDEDSKSDAKNPPNKCDNSSSVIADISDCKPMKDFENNPVKVVIHRIRKDDTSDTWHVPGSSTMEGCQASNVTDCNEKKSAESPKVPSVGPQIIILSPASSTQKKFGFQSSVAANNIITIDEDISIIETIESNSSNSSRKRRNSPGSSSGQGTDKKRGRPFGSKNKMQKPSSGIKKKKGRRGRKNKLELSETKTPETPSTKPIKRGKVFNGPYVHIVGNKNKPSSIKVVNVAQKEEEKVSKVQPKRSFNNNNANRIKKKPVGHLSTLSPTYDAFNRDKTWLCVFCHKGSHVGGLGDLYGPYYVKDKNPESTKSSPASTSTGRGKRRKSEVDDTKPSKRTKHSVSHETPSRGKDPKVDPDLADMREVWIHEDCAVWCQGISLMAEEVQGLEDAITEARENVCCKCSLNGATLGCWGKSCKEQYHYSCAKETGCQMDIEKFSLLCPTHQKKSPRSMH</sequence>
<keyword evidence="8" id="KW-1185">Reference proteome</keyword>
<gene>
    <name evidence="7" type="ORF">JTE90_008125</name>
</gene>
<dbReference type="GO" id="GO:0008270">
    <property type="term" value="F:zinc ion binding"/>
    <property type="evidence" value="ECO:0007669"/>
    <property type="project" value="UniProtKB-KW"/>
</dbReference>
<evidence type="ECO:0000256" key="4">
    <source>
        <dbReference type="ARBA" id="ARBA00022833"/>
    </source>
</evidence>
<feature type="compositionally biased region" description="Polar residues" evidence="5">
    <location>
        <begin position="130"/>
        <end position="154"/>
    </location>
</feature>
<dbReference type="InterPro" id="IPR052440">
    <property type="entry name" value="Trans_Reg/Chrom_Remod"/>
</dbReference>
<feature type="region of interest" description="Disordered" evidence="5">
    <location>
        <begin position="382"/>
        <end position="465"/>
    </location>
</feature>
<feature type="region of interest" description="Disordered" evidence="5">
    <location>
        <begin position="92"/>
        <end position="246"/>
    </location>
</feature>
<feature type="region of interest" description="Disordered" evidence="5">
    <location>
        <begin position="855"/>
        <end position="874"/>
    </location>
</feature>
<feature type="compositionally biased region" description="Basic and acidic residues" evidence="5">
    <location>
        <begin position="584"/>
        <end position="605"/>
    </location>
</feature>
<feature type="compositionally biased region" description="Basic and acidic residues" evidence="5">
    <location>
        <begin position="803"/>
        <end position="812"/>
    </location>
</feature>
<feature type="compositionally biased region" description="Basic and acidic residues" evidence="5">
    <location>
        <begin position="961"/>
        <end position="976"/>
    </location>
</feature>
<dbReference type="Proteomes" id="UP000827092">
    <property type="component" value="Unassembled WGS sequence"/>
</dbReference>
<feature type="compositionally biased region" description="Pro residues" evidence="5">
    <location>
        <begin position="212"/>
        <end position="242"/>
    </location>
</feature>
<dbReference type="EMBL" id="JAFNEN010000906">
    <property type="protein sequence ID" value="KAG8176221.1"/>
    <property type="molecule type" value="Genomic_DNA"/>
</dbReference>
<accession>A0AAV6TY01</accession>
<evidence type="ECO:0000256" key="2">
    <source>
        <dbReference type="ARBA" id="ARBA00022723"/>
    </source>
</evidence>
<evidence type="ECO:0000256" key="3">
    <source>
        <dbReference type="ARBA" id="ARBA00022771"/>
    </source>
</evidence>
<dbReference type="AlphaFoldDB" id="A0AAV6TY01"/>
<evidence type="ECO:0000256" key="5">
    <source>
        <dbReference type="SAM" id="MobiDB-lite"/>
    </source>
</evidence>
<dbReference type="InterPro" id="IPR034732">
    <property type="entry name" value="EPHD"/>
</dbReference>
<evidence type="ECO:0000313" key="7">
    <source>
        <dbReference type="EMBL" id="KAG8176221.1"/>
    </source>
</evidence>
<keyword evidence="4" id="KW-0862">Zinc</keyword>
<feature type="compositionally biased region" description="Polar residues" evidence="5">
    <location>
        <begin position="422"/>
        <end position="460"/>
    </location>
</feature>
<feature type="compositionally biased region" description="Basic residues" evidence="5">
    <location>
        <begin position="792"/>
        <end position="802"/>
    </location>
</feature>
<keyword evidence="2" id="KW-0479">Metal-binding</keyword>
<comment type="caution">
    <text evidence="7">The sequence shown here is derived from an EMBL/GenBank/DDBJ whole genome shotgun (WGS) entry which is preliminary data.</text>
</comment>
<feature type="compositionally biased region" description="Polar residues" evidence="5">
    <location>
        <begin position="678"/>
        <end position="692"/>
    </location>
</feature>
<dbReference type="PANTHER" id="PTHR14955">
    <property type="entry name" value="RETINOIC ACID INDUCED 1/TRANSCRIPTION FACTOR 20"/>
    <property type="match status" value="1"/>
</dbReference>
<dbReference type="GO" id="GO:0005634">
    <property type="term" value="C:nucleus"/>
    <property type="evidence" value="ECO:0007669"/>
    <property type="project" value="TreeGrafter"/>
</dbReference>
<dbReference type="Gene3D" id="3.30.40.10">
    <property type="entry name" value="Zinc/RING finger domain, C3HC4 (zinc finger)"/>
    <property type="match status" value="1"/>
</dbReference>
<name>A0AAV6TY01_9ARAC</name>
<feature type="region of interest" description="Disordered" evidence="5">
    <location>
        <begin position="1"/>
        <end position="20"/>
    </location>
</feature>
<dbReference type="PANTHER" id="PTHR14955:SF4">
    <property type="entry name" value="PHD-TYPE DOMAIN-CONTAINING PROTEIN"/>
    <property type="match status" value="1"/>
</dbReference>
<keyword evidence="3" id="KW-0863">Zinc-finger</keyword>
<keyword evidence="1" id="KW-0597">Phosphoprotein</keyword>
<dbReference type="InterPro" id="IPR013083">
    <property type="entry name" value="Znf_RING/FYVE/PHD"/>
</dbReference>
<dbReference type="GO" id="GO:0006357">
    <property type="term" value="P:regulation of transcription by RNA polymerase II"/>
    <property type="evidence" value="ECO:0007669"/>
    <property type="project" value="TreeGrafter"/>
</dbReference>
<dbReference type="Pfam" id="PF13771">
    <property type="entry name" value="zf-HC5HC2H"/>
    <property type="match status" value="1"/>
</dbReference>
<feature type="region of interest" description="Disordered" evidence="5">
    <location>
        <begin position="923"/>
        <end position="976"/>
    </location>
</feature>
<evidence type="ECO:0000259" key="6">
    <source>
        <dbReference type="PROSITE" id="PS51805"/>
    </source>
</evidence>
<feature type="region of interest" description="Disordered" evidence="5">
    <location>
        <begin position="749"/>
        <end position="825"/>
    </location>
</feature>
<protein>
    <recommendedName>
        <fullName evidence="6">PHD-type domain-containing protein</fullName>
    </recommendedName>
</protein>
<reference evidence="7 8" key="1">
    <citation type="journal article" date="2022" name="Nat. Ecol. Evol.">
        <title>A masculinizing supergene underlies an exaggerated male reproductive morph in a spider.</title>
        <authorList>
            <person name="Hendrickx F."/>
            <person name="De Corte Z."/>
            <person name="Sonet G."/>
            <person name="Van Belleghem S.M."/>
            <person name="Kostlbacher S."/>
            <person name="Vangestel C."/>
        </authorList>
    </citation>
    <scope>NUCLEOTIDE SEQUENCE [LARGE SCALE GENOMIC DNA]</scope>
    <source>
        <strain evidence="7">W744_W776</strain>
    </source>
</reference>
<organism evidence="7 8">
    <name type="scientific">Oedothorax gibbosus</name>
    <dbReference type="NCBI Taxonomy" id="931172"/>
    <lineage>
        <taxon>Eukaryota</taxon>
        <taxon>Metazoa</taxon>
        <taxon>Ecdysozoa</taxon>
        <taxon>Arthropoda</taxon>
        <taxon>Chelicerata</taxon>
        <taxon>Arachnida</taxon>
        <taxon>Araneae</taxon>
        <taxon>Araneomorphae</taxon>
        <taxon>Entelegynae</taxon>
        <taxon>Araneoidea</taxon>
        <taxon>Linyphiidae</taxon>
        <taxon>Erigoninae</taxon>
        <taxon>Oedothorax</taxon>
    </lineage>
</organism>
<evidence type="ECO:0000256" key="1">
    <source>
        <dbReference type="ARBA" id="ARBA00022553"/>
    </source>
</evidence>
<evidence type="ECO:0000313" key="8">
    <source>
        <dbReference type="Proteomes" id="UP000827092"/>
    </source>
</evidence>